<keyword evidence="1" id="KW-0472">Membrane</keyword>
<keyword evidence="1" id="KW-0812">Transmembrane</keyword>
<evidence type="ECO:0000313" key="3">
    <source>
        <dbReference type="Proteomes" id="UP000177659"/>
    </source>
</evidence>
<dbReference type="Proteomes" id="UP000177659">
    <property type="component" value="Unassembled WGS sequence"/>
</dbReference>
<feature type="transmembrane region" description="Helical" evidence="1">
    <location>
        <begin position="21"/>
        <end position="40"/>
    </location>
</feature>
<protein>
    <submittedName>
        <fullName evidence="2">Uncharacterized protein</fullName>
    </submittedName>
</protein>
<comment type="caution">
    <text evidence="2">The sequence shown here is derived from an EMBL/GenBank/DDBJ whole genome shotgun (WGS) entry which is preliminary data.</text>
</comment>
<evidence type="ECO:0000256" key="1">
    <source>
        <dbReference type="SAM" id="Phobius"/>
    </source>
</evidence>
<dbReference type="EMBL" id="MFLC01000006">
    <property type="protein sequence ID" value="OGG55278.1"/>
    <property type="molecule type" value="Genomic_DNA"/>
</dbReference>
<proteinExistence type="predicted"/>
<organism evidence="2 3">
    <name type="scientific">Candidatus Kaiserbacteria bacterium RIFCSPHIGHO2_02_FULL_49_11</name>
    <dbReference type="NCBI Taxonomy" id="1798489"/>
    <lineage>
        <taxon>Bacteria</taxon>
        <taxon>Candidatus Kaiseribacteriota</taxon>
    </lineage>
</organism>
<feature type="transmembrane region" description="Helical" evidence="1">
    <location>
        <begin position="74"/>
        <end position="95"/>
    </location>
</feature>
<reference evidence="2 3" key="1">
    <citation type="journal article" date="2016" name="Nat. Commun.">
        <title>Thousands of microbial genomes shed light on interconnected biogeochemical processes in an aquifer system.</title>
        <authorList>
            <person name="Anantharaman K."/>
            <person name="Brown C.T."/>
            <person name="Hug L.A."/>
            <person name="Sharon I."/>
            <person name="Castelle C.J."/>
            <person name="Probst A.J."/>
            <person name="Thomas B.C."/>
            <person name="Singh A."/>
            <person name="Wilkins M.J."/>
            <person name="Karaoz U."/>
            <person name="Brodie E.L."/>
            <person name="Williams K.H."/>
            <person name="Hubbard S.S."/>
            <person name="Banfield J.F."/>
        </authorList>
    </citation>
    <scope>NUCLEOTIDE SEQUENCE [LARGE SCALE GENOMIC DNA]</scope>
</reference>
<name>A0A1F6D1G6_9BACT</name>
<evidence type="ECO:0000313" key="2">
    <source>
        <dbReference type="EMBL" id="OGG55278.1"/>
    </source>
</evidence>
<keyword evidence="1" id="KW-1133">Transmembrane helix</keyword>
<gene>
    <name evidence="2" type="ORF">A3D62_00950</name>
</gene>
<accession>A0A1F6D1G6</accession>
<sequence length="493" mass="56775">MEKDFIDFKHSLEVLQKLNAVTLDGVPLINAFFIGSYNIWHTYQSRLFALIQEHDFKKDVTLKSGEGARLGLRWFIAGMVSVTLSVVALLILILCRKKVLVYSVDKAHSRFGSDTRLDDVYQSLKKNRLPFTECFHTFLGRDFRRNILKRKRPALYLESLDFIYDVLAVLHIVAPPMKIDTARLDMSHFEDEREKAFALTLIEAYVHRTRIFKFKTKILSRVLSMTSVTYLFGTDDPRAYFELLLACKENGIACSVFQHGSITKYHVGWLHALHATGDVIKPDKIFVWSNFWKEELLRLGTYYTPEEIEVSGAPEALRMHVSEKVTHEGIRILVPHERAASKEEVRQYILRFIACGAKVFFKVRPGVDGSLQLREYSFEKNTWGESFVVIDTLEGILNEIDFVAGTYSTFLYDMVAYGKLVICMKTKVDYGEGMLVNDLVEPLDIHDDVCAKLHSFLDIPHEKLDQRKERLFETGGKRMEDTLDKLLSTVMRG</sequence>
<dbReference type="AlphaFoldDB" id="A0A1F6D1G6"/>